<gene>
    <name evidence="1" type="ORF">MTP09_05465</name>
</gene>
<organism evidence="1 2">
    <name type="scientific">Chryseobacterium suipulveris</name>
    <dbReference type="NCBI Taxonomy" id="2929800"/>
    <lineage>
        <taxon>Bacteria</taxon>
        <taxon>Pseudomonadati</taxon>
        <taxon>Bacteroidota</taxon>
        <taxon>Flavobacteriia</taxon>
        <taxon>Flavobacteriales</taxon>
        <taxon>Weeksellaceae</taxon>
        <taxon>Chryseobacterium group</taxon>
        <taxon>Chryseobacterium</taxon>
    </lineage>
</organism>
<reference evidence="1 2" key="1">
    <citation type="submission" date="2022-03" db="EMBL/GenBank/DDBJ databases">
        <title>Chryseobacterium sp. isolated from particulate matters in swine house.</title>
        <authorList>
            <person name="Won M."/>
            <person name="Kim S.-J."/>
            <person name="Kwon S.-W."/>
        </authorList>
    </citation>
    <scope>NUCLEOTIDE SEQUENCE [LARGE SCALE GENOMIC DNA]</scope>
    <source>
        <strain evidence="1 2">SC2-2</strain>
    </source>
</reference>
<protein>
    <submittedName>
        <fullName evidence="1">Uncharacterized protein</fullName>
    </submittedName>
</protein>
<proteinExistence type="predicted"/>
<keyword evidence="2" id="KW-1185">Reference proteome</keyword>
<evidence type="ECO:0000313" key="2">
    <source>
        <dbReference type="Proteomes" id="UP000831460"/>
    </source>
</evidence>
<sequence length="127" mass="14161">MNYKIKAIFPTEKEANSASSELFSAGFRKEFNGYTQNALAHPEALVEDHKIEKNSVTVFTPNLNRAFKAKNILAKIGAVSTKMKSGFSNKTLFEETKTAFTNLVGDLQQNLPRSQFRSTLKIGISEK</sequence>
<dbReference type="EMBL" id="CP094532">
    <property type="protein sequence ID" value="UOE42085.1"/>
    <property type="molecule type" value="Genomic_DNA"/>
</dbReference>
<accession>A0ABY4BZZ9</accession>
<dbReference type="RefSeq" id="WP_243551030.1">
    <property type="nucleotide sequence ID" value="NZ_CP094532.1"/>
</dbReference>
<evidence type="ECO:0000313" key="1">
    <source>
        <dbReference type="EMBL" id="UOE42085.1"/>
    </source>
</evidence>
<name>A0ABY4BZZ9_9FLAO</name>
<dbReference type="Proteomes" id="UP000831460">
    <property type="component" value="Chromosome"/>
</dbReference>